<evidence type="ECO:0000256" key="1">
    <source>
        <dbReference type="ARBA" id="ARBA00004123"/>
    </source>
</evidence>
<reference evidence="10" key="1">
    <citation type="submission" date="2021-03" db="EMBL/GenBank/DDBJ databases">
        <authorList>
            <person name="Tagirdzhanova G."/>
        </authorList>
    </citation>
    <scope>NUCLEOTIDE SEQUENCE</scope>
</reference>
<feature type="domain" description="Copper-fist" evidence="9">
    <location>
        <begin position="1"/>
        <end position="39"/>
    </location>
</feature>
<dbReference type="AlphaFoldDB" id="A0A8H3F5G1"/>
<dbReference type="PRINTS" id="PR00617">
    <property type="entry name" value="COPPERFIST"/>
</dbReference>
<evidence type="ECO:0000256" key="7">
    <source>
        <dbReference type="ARBA" id="ARBA00023242"/>
    </source>
</evidence>
<dbReference type="GO" id="GO:0045944">
    <property type="term" value="P:positive regulation of transcription by RNA polymerase II"/>
    <property type="evidence" value="ECO:0007669"/>
    <property type="project" value="TreeGrafter"/>
</dbReference>
<evidence type="ECO:0000256" key="6">
    <source>
        <dbReference type="ARBA" id="ARBA00023163"/>
    </source>
</evidence>
<dbReference type="GO" id="GO:0000978">
    <property type="term" value="F:RNA polymerase II cis-regulatory region sequence-specific DNA binding"/>
    <property type="evidence" value="ECO:0007669"/>
    <property type="project" value="TreeGrafter"/>
</dbReference>
<evidence type="ECO:0000313" key="11">
    <source>
        <dbReference type="Proteomes" id="UP000664169"/>
    </source>
</evidence>
<keyword evidence="4" id="KW-0186">Copper</keyword>
<protein>
    <recommendedName>
        <fullName evidence="9">Copper-fist domain-containing protein</fullName>
    </recommendedName>
</protein>
<dbReference type="GO" id="GO:0006879">
    <property type="term" value="P:intracellular iron ion homeostasis"/>
    <property type="evidence" value="ECO:0007669"/>
    <property type="project" value="TreeGrafter"/>
</dbReference>
<evidence type="ECO:0000256" key="5">
    <source>
        <dbReference type="ARBA" id="ARBA00023015"/>
    </source>
</evidence>
<proteinExistence type="predicted"/>
<comment type="caution">
    <text evidence="10">The sequence shown here is derived from an EMBL/GenBank/DDBJ whole genome shotgun (WGS) entry which is preliminary data.</text>
</comment>
<keyword evidence="11" id="KW-1185">Reference proteome</keyword>
<dbReference type="SUPFAM" id="SSF57879">
    <property type="entry name" value="Zinc domain conserved in yeast copper-regulated transcription factors"/>
    <property type="match status" value="1"/>
</dbReference>
<dbReference type="FunFam" id="3.90.430.10:FF:000001">
    <property type="entry name" value="Copper fist DNA-binding protein"/>
    <property type="match status" value="1"/>
</dbReference>
<comment type="subcellular location">
    <subcellularLocation>
        <location evidence="1">Nucleus</location>
    </subcellularLocation>
</comment>
<feature type="region of interest" description="Disordered" evidence="8">
    <location>
        <begin position="332"/>
        <end position="355"/>
    </location>
</feature>
<evidence type="ECO:0000313" key="10">
    <source>
        <dbReference type="EMBL" id="CAF9918334.1"/>
    </source>
</evidence>
<evidence type="ECO:0000259" key="9">
    <source>
        <dbReference type="PROSITE" id="PS50073"/>
    </source>
</evidence>
<evidence type="ECO:0000256" key="3">
    <source>
        <dbReference type="ARBA" id="ARBA00022833"/>
    </source>
</evidence>
<evidence type="ECO:0000256" key="2">
    <source>
        <dbReference type="ARBA" id="ARBA00022723"/>
    </source>
</evidence>
<dbReference type="PANTHER" id="PTHR28088">
    <property type="entry name" value="TRANSCRIPTIONAL ACTIVATOR HAA1-RELATED"/>
    <property type="match status" value="1"/>
</dbReference>
<keyword evidence="5" id="KW-0805">Transcription regulation</keyword>
<dbReference type="InterPro" id="IPR036395">
    <property type="entry name" value="Cu_fist_DNA-bd_dom_sf"/>
</dbReference>
<dbReference type="SMART" id="SM00412">
    <property type="entry name" value="Cu_FIST"/>
    <property type="match status" value="1"/>
</dbReference>
<keyword evidence="7" id="KW-0539">Nucleus</keyword>
<feature type="region of interest" description="Disordered" evidence="8">
    <location>
        <begin position="99"/>
        <end position="122"/>
    </location>
</feature>
<dbReference type="EMBL" id="CAJPDQ010000013">
    <property type="protein sequence ID" value="CAF9918334.1"/>
    <property type="molecule type" value="Genomic_DNA"/>
</dbReference>
<accession>A0A8H3F5G1</accession>
<dbReference type="PROSITE" id="PS50073">
    <property type="entry name" value="COPPER_FIST_2"/>
    <property type="match status" value="1"/>
</dbReference>
<dbReference type="Gene3D" id="3.90.430.10">
    <property type="entry name" value="Copper fist DNA-binding domain"/>
    <property type="match status" value="1"/>
</dbReference>
<keyword evidence="2" id="KW-0479">Metal-binding</keyword>
<dbReference type="GO" id="GO:0006878">
    <property type="term" value="P:intracellular copper ion homeostasis"/>
    <property type="evidence" value="ECO:0007669"/>
    <property type="project" value="TreeGrafter"/>
</dbReference>
<organism evidence="10 11">
    <name type="scientific">Gomphillus americanus</name>
    <dbReference type="NCBI Taxonomy" id="1940652"/>
    <lineage>
        <taxon>Eukaryota</taxon>
        <taxon>Fungi</taxon>
        <taxon>Dikarya</taxon>
        <taxon>Ascomycota</taxon>
        <taxon>Pezizomycotina</taxon>
        <taxon>Lecanoromycetes</taxon>
        <taxon>OSLEUM clade</taxon>
        <taxon>Ostropomycetidae</taxon>
        <taxon>Ostropales</taxon>
        <taxon>Graphidaceae</taxon>
        <taxon>Gomphilloideae</taxon>
        <taxon>Gomphillus</taxon>
    </lineage>
</organism>
<dbReference type="GO" id="GO:0005507">
    <property type="term" value="F:copper ion binding"/>
    <property type="evidence" value="ECO:0007669"/>
    <property type="project" value="InterPro"/>
</dbReference>
<dbReference type="SMART" id="SM01090">
    <property type="entry name" value="Copper-fist"/>
    <property type="match status" value="1"/>
</dbReference>
<dbReference type="PANTHER" id="PTHR28088:SF5">
    <property type="entry name" value="TRANSCRIPTIONAL ACTIVATOR HAA1-RELATED"/>
    <property type="match status" value="1"/>
</dbReference>
<dbReference type="InterPro" id="IPR001083">
    <property type="entry name" value="Cu_fist_DNA-bd_dom"/>
</dbReference>
<dbReference type="Pfam" id="PF00649">
    <property type="entry name" value="Copper-fist"/>
    <property type="match status" value="1"/>
</dbReference>
<feature type="compositionally biased region" description="Polar residues" evidence="8">
    <location>
        <begin position="346"/>
        <end position="355"/>
    </location>
</feature>
<dbReference type="OrthoDB" id="5600085at2759"/>
<keyword evidence="6" id="KW-0804">Transcription</keyword>
<evidence type="ECO:0000256" key="4">
    <source>
        <dbReference type="ARBA" id="ARBA00023008"/>
    </source>
</evidence>
<gene>
    <name evidence="10" type="ORF">GOMPHAMPRED_001492</name>
</gene>
<name>A0A8H3F5G1_9LECA</name>
<evidence type="ECO:0000256" key="8">
    <source>
        <dbReference type="SAM" id="MobiDB-lite"/>
    </source>
</evidence>
<dbReference type="InterPro" id="IPR051763">
    <property type="entry name" value="Copper_Homeo_Regul"/>
</dbReference>
<sequence length="473" mass="51603">MLIDGEKWACDACVRGHRVSSCTHSDRPLQHINKKGRPVSQCPHCRGLRKARSSHVRCECAEKDPHLKREPADTCACPTGQRCICNLKKEHLEPIAEIKHTKPRSRANTDTRKPRLVGNNSDPTMTVFTNGHHKPVHRNNHAGHDFAPYKIPRPHSIHGPGSFAQRSMDNISSMSTYANPNSIYSTALSNLQHESQRLVRSAHGSPGLYPTRFDQFSPLPNLDLSFPAYNTSITSSPSGDEYSRPFQAAFDSCPIPIEDAPRSAPLTNPGYDWSAIDLPLDVGTLPATYNQPPSYASFDQSHISGQEMANTSSAELSEVEDYLTQGLVSPTLGEESPFVPSPQEKYGSTESFQSNNQSATFNPSLDAMTMDSFVPPSPTSPFDPHELSNGISPDPEAFTRHGITVQDAQKLAHPCYTAVPSAKVHNPVSGQAGISMTTSPTSDPSWAAAYHGGDEDAGFVHQSMGLHDANWMA</sequence>
<dbReference type="GO" id="GO:0000981">
    <property type="term" value="F:DNA-binding transcription factor activity, RNA polymerase II-specific"/>
    <property type="evidence" value="ECO:0007669"/>
    <property type="project" value="TreeGrafter"/>
</dbReference>
<dbReference type="Proteomes" id="UP000664169">
    <property type="component" value="Unassembled WGS sequence"/>
</dbReference>
<dbReference type="GO" id="GO:0005634">
    <property type="term" value="C:nucleus"/>
    <property type="evidence" value="ECO:0007669"/>
    <property type="project" value="UniProtKB-SubCell"/>
</dbReference>
<keyword evidence="3" id="KW-0862">Zinc</keyword>